<gene>
    <name evidence="13" type="ORF">NOV72_05772</name>
</gene>
<reference evidence="14" key="1">
    <citation type="submission" date="2018-01" db="EMBL/GenBank/DDBJ databases">
        <authorList>
            <person name="Peeters C."/>
        </authorList>
    </citation>
    <scope>NUCLEOTIDE SEQUENCE [LARGE SCALE GENOMIC DNA]</scope>
</reference>
<dbReference type="Pfam" id="PF13609">
    <property type="entry name" value="Porin_4"/>
    <property type="match status" value="1"/>
</dbReference>
<dbReference type="EMBL" id="OGTP01000033">
    <property type="protein sequence ID" value="SPB18572.1"/>
    <property type="molecule type" value="Genomic_DNA"/>
</dbReference>
<evidence type="ECO:0000256" key="8">
    <source>
        <dbReference type="ARBA" id="ARBA00023114"/>
    </source>
</evidence>
<dbReference type="InterPro" id="IPR033900">
    <property type="entry name" value="Gram_neg_porin_domain"/>
</dbReference>
<keyword evidence="4" id="KW-1134">Transmembrane beta strand</keyword>
<dbReference type="InterPro" id="IPR050298">
    <property type="entry name" value="Gram-neg_bact_OMP"/>
</dbReference>
<keyword evidence="3" id="KW-0813">Transport</keyword>
<feature type="signal peptide" evidence="11">
    <location>
        <begin position="1"/>
        <end position="34"/>
    </location>
</feature>
<evidence type="ECO:0000256" key="6">
    <source>
        <dbReference type="ARBA" id="ARBA00022729"/>
    </source>
</evidence>
<evidence type="ECO:0000256" key="11">
    <source>
        <dbReference type="SAM" id="SignalP"/>
    </source>
</evidence>
<evidence type="ECO:0000256" key="2">
    <source>
        <dbReference type="ARBA" id="ARBA00011233"/>
    </source>
</evidence>
<keyword evidence="5" id="KW-0812">Transmembrane</keyword>
<dbReference type="SUPFAM" id="SSF56935">
    <property type="entry name" value="Porins"/>
    <property type="match status" value="1"/>
</dbReference>
<dbReference type="PANTHER" id="PTHR34501:SF9">
    <property type="entry name" value="MAJOR OUTER MEMBRANE PROTEIN P.IA"/>
    <property type="match status" value="1"/>
</dbReference>
<dbReference type="GO" id="GO:0015288">
    <property type="term" value="F:porin activity"/>
    <property type="evidence" value="ECO:0007669"/>
    <property type="project" value="UniProtKB-KW"/>
</dbReference>
<keyword evidence="10" id="KW-0998">Cell outer membrane</keyword>
<evidence type="ECO:0000313" key="14">
    <source>
        <dbReference type="Proteomes" id="UP000238169"/>
    </source>
</evidence>
<dbReference type="InterPro" id="IPR001702">
    <property type="entry name" value="Porin_Gram-ve"/>
</dbReference>
<proteinExistence type="predicted"/>
<dbReference type="GO" id="GO:0009279">
    <property type="term" value="C:cell outer membrane"/>
    <property type="evidence" value="ECO:0007669"/>
    <property type="project" value="UniProtKB-SubCell"/>
</dbReference>
<dbReference type="InterPro" id="IPR002299">
    <property type="entry name" value="Porin_Neis"/>
</dbReference>
<evidence type="ECO:0000256" key="3">
    <source>
        <dbReference type="ARBA" id="ARBA00022448"/>
    </source>
</evidence>
<evidence type="ECO:0000256" key="4">
    <source>
        <dbReference type="ARBA" id="ARBA00022452"/>
    </source>
</evidence>
<feature type="chain" id="PRO_5015502360" evidence="11">
    <location>
        <begin position="35"/>
        <end position="383"/>
    </location>
</feature>
<evidence type="ECO:0000313" key="13">
    <source>
        <dbReference type="EMBL" id="SPB18572.1"/>
    </source>
</evidence>
<evidence type="ECO:0000256" key="7">
    <source>
        <dbReference type="ARBA" id="ARBA00023065"/>
    </source>
</evidence>
<feature type="domain" description="Porin" evidence="12">
    <location>
        <begin position="24"/>
        <end position="351"/>
    </location>
</feature>
<evidence type="ECO:0000259" key="12">
    <source>
        <dbReference type="Pfam" id="PF13609"/>
    </source>
</evidence>
<keyword evidence="7" id="KW-0406">Ion transport</keyword>
<dbReference type="CDD" id="cd00342">
    <property type="entry name" value="gram_neg_porins"/>
    <property type="match status" value="1"/>
</dbReference>
<dbReference type="InterPro" id="IPR023614">
    <property type="entry name" value="Porin_dom_sf"/>
</dbReference>
<accession>A0A2U3IEB0</accession>
<keyword evidence="6 11" id="KW-0732">Signal</keyword>
<keyword evidence="14" id="KW-1185">Reference proteome</keyword>
<dbReference type="PRINTS" id="PR00184">
    <property type="entry name" value="NEISSPPORIN"/>
</dbReference>
<dbReference type="Gene3D" id="2.40.160.10">
    <property type="entry name" value="Porin"/>
    <property type="match status" value="1"/>
</dbReference>
<dbReference type="PRINTS" id="PR00182">
    <property type="entry name" value="ECOLNEIPORIN"/>
</dbReference>
<evidence type="ECO:0000256" key="10">
    <source>
        <dbReference type="ARBA" id="ARBA00023237"/>
    </source>
</evidence>
<comment type="subunit">
    <text evidence="2">Homotrimer.</text>
</comment>
<keyword evidence="9" id="KW-0472">Membrane</keyword>
<evidence type="ECO:0000256" key="5">
    <source>
        <dbReference type="ARBA" id="ARBA00022692"/>
    </source>
</evidence>
<dbReference type="GO" id="GO:0046930">
    <property type="term" value="C:pore complex"/>
    <property type="evidence" value="ECO:0007669"/>
    <property type="project" value="UniProtKB-KW"/>
</dbReference>
<dbReference type="Proteomes" id="UP000238169">
    <property type="component" value="Unassembled WGS sequence"/>
</dbReference>
<comment type="subcellular location">
    <subcellularLocation>
        <location evidence="1">Cell outer membrane</location>
        <topology evidence="1">Multi-pass membrane protein</topology>
    </subcellularLocation>
</comment>
<protein>
    <submittedName>
        <fullName evidence="13">Porin</fullName>
    </submittedName>
</protein>
<dbReference type="PANTHER" id="PTHR34501">
    <property type="entry name" value="PROTEIN YDDL-RELATED"/>
    <property type="match status" value="1"/>
</dbReference>
<evidence type="ECO:0000256" key="1">
    <source>
        <dbReference type="ARBA" id="ARBA00004571"/>
    </source>
</evidence>
<name>A0A2U3IEB0_9BURK</name>
<dbReference type="GO" id="GO:0034220">
    <property type="term" value="P:monoatomic ion transmembrane transport"/>
    <property type="evidence" value="ECO:0007669"/>
    <property type="project" value="InterPro"/>
</dbReference>
<sequence>MINKNRNRDADSHSFFLRALLGATLVGLAASAHAQGSVTLYGLISVGLSYSSNVGGKPLYQMQSGPQQPSRWGLKGSEDLGGGRSAIFQLENGFSITNGTSGQGGRLFGRQAWMGLADRQLGTITMGRQYDEMTRQLYWTESAVQFATYGARIGDNDNVFNALRMQNSVRYESPVLGGLSVAGQYAFSNEAGGFKNNRAFSAGGTYARGPLKLAAAMSQYDHPAAADNTSGAVSDSYGFTSPFVTSRGGAGVEKQRIFGMGAGYDFQVVQASLAYTNVLYDYLDTSGLRLQNVEVSLTRYVTPSLQVGAAYIYTTGKYSDSTKPHYNQVNLGIDYFLSKRTDLYLVGLYQRAGGAAQHAQIFSTPASSSNTETQVIAGIRTKF</sequence>
<organism evidence="13 14">
    <name type="scientific">Caballeronia novacaledonica</name>
    <dbReference type="NCBI Taxonomy" id="1544861"/>
    <lineage>
        <taxon>Bacteria</taxon>
        <taxon>Pseudomonadati</taxon>
        <taxon>Pseudomonadota</taxon>
        <taxon>Betaproteobacteria</taxon>
        <taxon>Burkholderiales</taxon>
        <taxon>Burkholderiaceae</taxon>
        <taxon>Caballeronia</taxon>
    </lineage>
</organism>
<dbReference type="OrthoDB" id="8982743at2"/>
<dbReference type="AlphaFoldDB" id="A0A2U3IEB0"/>
<evidence type="ECO:0000256" key="9">
    <source>
        <dbReference type="ARBA" id="ARBA00023136"/>
    </source>
</evidence>
<keyword evidence="8" id="KW-0626">Porin</keyword>